<keyword evidence="3" id="KW-1185">Reference proteome</keyword>
<feature type="domain" description="Peptide N-acetyl-beta-D-glucosaminyl asparaginase amidase A N-terminal" evidence="1">
    <location>
        <begin position="111"/>
        <end position="305"/>
    </location>
</feature>
<accession>A0AAD5YIU9</accession>
<name>A0AAD5YIU9_9APHY</name>
<evidence type="ECO:0000313" key="2">
    <source>
        <dbReference type="EMBL" id="KAJ3492353.1"/>
    </source>
</evidence>
<comment type="caution">
    <text evidence="2">The sequence shown here is derived from an EMBL/GenBank/DDBJ whole genome shotgun (WGS) entry which is preliminary data.</text>
</comment>
<gene>
    <name evidence="2" type="ORF">NLI96_g19</name>
</gene>
<dbReference type="InterPro" id="IPR056948">
    <property type="entry name" value="PNGaseA_N"/>
</dbReference>
<dbReference type="Pfam" id="PF25156">
    <property type="entry name" value="PNGase_A_C"/>
    <property type="match status" value="1"/>
</dbReference>
<evidence type="ECO:0000313" key="3">
    <source>
        <dbReference type="Proteomes" id="UP001212997"/>
    </source>
</evidence>
<organism evidence="2 3">
    <name type="scientific">Meripilus lineatus</name>
    <dbReference type="NCBI Taxonomy" id="2056292"/>
    <lineage>
        <taxon>Eukaryota</taxon>
        <taxon>Fungi</taxon>
        <taxon>Dikarya</taxon>
        <taxon>Basidiomycota</taxon>
        <taxon>Agaricomycotina</taxon>
        <taxon>Agaricomycetes</taxon>
        <taxon>Polyporales</taxon>
        <taxon>Meripilaceae</taxon>
        <taxon>Meripilus</taxon>
    </lineage>
</organism>
<dbReference type="EMBL" id="JANAWD010000001">
    <property type="protein sequence ID" value="KAJ3492353.1"/>
    <property type="molecule type" value="Genomic_DNA"/>
</dbReference>
<proteinExistence type="predicted"/>
<dbReference type="Proteomes" id="UP001212997">
    <property type="component" value="Unassembled WGS sequence"/>
</dbReference>
<protein>
    <recommendedName>
        <fullName evidence="1">Peptide N-acetyl-beta-D-glucosaminyl asparaginase amidase A N-terminal domain-containing protein</fullName>
    </recommendedName>
</protein>
<feature type="domain" description="Peptide N-acetyl-beta-D-glucosaminyl asparaginase amidase A N-terminal" evidence="1">
    <location>
        <begin position="37"/>
        <end position="108"/>
    </location>
</feature>
<dbReference type="PANTHER" id="PTHR31104">
    <property type="entry name" value="PEPTIDE-N4-(N-ACETYL-BETA-GLUCOSAMINYL)ASPARAGINE AMIDASE A PROTEIN"/>
    <property type="match status" value="1"/>
</dbReference>
<dbReference type="InterPro" id="IPR021102">
    <property type="entry name" value="PNGase_A"/>
</dbReference>
<dbReference type="AlphaFoldDB" id="A0AAD5YIU9"/>
<dbReference type="Pfam" id="PF12222">
    <property type="entry name" value="PNGaseA"/>
    <property type="match status" value="2"/>
</dbReference>
<evidence type="ECO:0000259" key="1">
    <source>
        <dbReference type="Pfam" id="PF12222"/>
    </source>
</evidence>
<reference evidence="2" key="1">
    <citation type="submission" date="2022-07" db="EMBL/GenBank/DDBJ databases">
        <title>Genome Sequence of Physisporinus lineatus.</title>
        <authorList>
            <person name="Buettner E."/>
        </authorList>
    </citation>
    <scope>NUCLEOTIDE SEQUENCE</scope>
    <source>
        <strain evidence="2">VT162</strain>
    </source>
</reference>
<sequence length="525" mass="56365">MPFGLNIGLKWVLLGVVGLVVWGANAAVLVDFQVAQPPPLPQDAKQCTVKILERTFGFSFGSPEIVQFTPPTDCGPVGSWAGVSLNFTVTSNGTQFDRLGIFTFQNVESVLHATFFASSALHPPARHADVIIPVTTLANNTGNDASVPPIFSLNVTVPRNAVQVYAELLASGNGNEEFWYFNAPNQFVDNLPTFGDGPFREVRLLVDGQVAGVAFPYAVIFTGGIAPTAWRPITSYGALDIPNYYLDLTPFIPILADGNPHTISLDVSSAESDHAINQNWFVSGNLQVLLDSSSLPTTGTIKTIDVQPFAVTTTTGTIAANGDTVFTVTASRKIRVESEIISGSGKKTRVVWQQTLEYSNTQSYLDNSNIQLLEQTAKGTFQATHNGVQTLFDQFSFPLNVNFTNLTPSGSSFTTTIDHSYDRVSHPAPFILGSTINSHQVANAFFTIASTGNFGNGTSTNTFSYIDLAGNTYDREISSINTNITSDHQGGTLAPKQVAHFPSFSPQEPLSVSKARLPGGRVVGN</sequence>